<evidence type="ECO:0000259" key="1">
    <source>
        <dbReference type="PROSITE" id="PS50011"/>
    </source>
</evidence>
<dbReference type="PANTHER" id="PTHR44167">
    <property type="entry name" value="OVARIAN-SPECIFIC SERINE/THREONINE-PROTEIN KINASE LOK-RELATED"/>
    <property type="match status" value="1"/>
</dbReference>
<dbReference type="InterPro" id="IPR000719">
    <property type="entry name" value="Prot_kinase_dom"/>
</dbReference>
<evidence type="ECO:0000313" key="3">
    <source>
        <dbReference type="Proteomes" id="UP001470230"/>
    </source>
</evidence>
<reference evidence="2 3" key="1">
    <citation type="submission" date="2024-04" db="EMBL/GenBank/DDBJ databases">
        <title>Tritrichomonas musculus Genome.</title>
        <authorList>
            <person name="Alves-Ferreira E."/>
            <person name="Grigg M."/>
            <person name="Lorenzi H."/>
            <person name="Galac M."/>
        </authorList>
    </citation>
    <scope>NUCLEOTIDE SEQUENCE [LARGE SCALE GENOMIC DNA]</scope>
    <source>
        <strain evidence="2 3">EAF2021</strain>
    </source>
</reference>
<dbReference type="EMBL" id="JAPFFF010000002">
    <property type="protein sequence ID" value="KAK8896721.1"/>
    <property type="molecule type" value="Genomic_DNA"/>
</dbReference>
<gene>
    <name evidence="2" type="ORF">M9Y10_014637</name>
</gene>
<protein>
    <recommendedName>
        <fullName evidence="1">Protein kinase domain-containing protein</fullName>
    </recommendedName>
</protein>
<dbReference type="PROSITE" id="PS50011">
    <property type="entry name" value="PROTEIN_KINASE_DOM"/>
    <property type="match status" value="1"/>
</dbReference>
<dbReference type="Proteomes" id="UP001470230">
    <property type="component" value="Unassembled WGS sequence"/>
</dbReference>
<dbReference type="SUPFAM" id="SSF56112">
    <property type="entry name" value="Protein kinase-like (PK-like)"/>
    <property type="match status" value="1"/>
</dbReference>
<dbReference type="PROSITE" id="PS00108">
    <property type="entry name" value="PROTEIN_KINASE_ST"/>
    <property type="match status" value="1"/>
</dbReference>
<dbReference type="Pfam" id="PF00069">
    <property type="entry name" value="Pkinase"/>
    <property type="match status" value="1"/>
</dbReference>
<comment type="caution">
    <text evidence="2">The sequence shown here is derived from an EMBL/GenBank/DDBJ whole genome shotgun (WGS) entry which is preliminary data.</text>
</comment>
<dbReference type="InterPro" id="IPR011009">
    <property type="entry name" value="Kinase-like_dom_sf"/>
</dbReference>
<dbReference type="InterPro" id="IPR008271">
    <property type="entry name" value="Ser/Thr_kinase_AS"/>
</dbReference>
<evidence type="ECO:0000313" key="2">
    <source>
        <dbReference type="EMBL" id="KAK8896721.1"/>
    </source>
</evidence>
<sequence>MSFFKLNLLNGPFYEPGSTKSPPESSIVGNYQTYITISNTNCSVVLTGANIKDGSKKALKFVKRKKETFQRIKNEIELLLIAQNPRILKIDDFFSYNEYVCIVTPYTQYGSVYDFVTSNYPNGIPEEIACAMMKQMIESIQFLHGIGIVHRDIKPGNFLIYGPNQEHPRIVLCDFGFARTYEKDIKMDEYIGTLLFSAPEVVAKIPYTDSIDIWSLGITLFFMLSGTYPFPSSAISPKTCKLRIVKGKLNYDLLHSKNISVNAIDLIQRMCNIVPFRRIPLSEALLHPWIATNHKQNDEEFNMGNSLFAKDEYSFNIGT</sequence>
<organism evidence="2 3">
    <name type="scientific">Tritrichomonas musculus</name>
    <dbReference type="NCBI Taxonomy" id="1915356"/>
    <lineage>
        <taxon>Eukaryota</taxon>
        <taxon>Metamonada</taxon>
        <taxon>Parabasalia</taxon>
        <taxon>Tritrichomonadida</taxon>
        <taxon>Tritrichomonadidae</taxon>
        <taxon>Tritrichomonas</taxon>
    </lineage>
</organism>
<proteinExistence type="predicted"/>
<dbReference type="Gene3D" id="1.10.510.10">
    <property type="entry name" value="Transferase(Phosphotransferase) domain 1"/>
    <property type="match status" value="1"/>
</dbReference>
<dbReference type="SMART" id="SM00220">
    <property type="entry name" value="S_TKc"/>
    <property type="match status" value="1"/>
</dbReference>
<dbReference type="PANTHER" id="PTHR44167:SF31">
    <property type="entry name" value="PROTEIN CBG02007"/>
    <property type="match status" value="1"/>
</dbReference>
<accession>A0ABR2L0Y5</accession>
<name>A0ABR2L0Y5_9EUKA</name>
<keyword evidence="3" id="KW-1185">Reference proteome</keyword>
<feature type="domain" description="Protein kinase" evidence="1">
    <location>
        <begin position="31"/>
        <end position="290"/>
    </location>
</feature>